<dbReference type="InterPro" id="IPR053151">
    <property type="entry name" value="RNase_H-like"/>
</dbReference>
<feature type="compositionally biased region" description="Polar residues" evidence="1">
    <location>
        <begin position="15"/>
        <end position="25"/>
    </location>
</feature>
<dbReference type="InterPro" id="IPR012337">
    <property type="entry name" value="RNaseH-like_sf"/>
</dbReference>
<dbReference type="InterPro" id="IPR044730">
    <property type="entry name" value="RNase_H-like_dom_plant"/>
</dbReference>
<feature type="region of interest" description="Disordered" evidence="1">
    <location>
        <begin position="1"/>
        <end position="30"/>
    </location>
</feature>
<dbReference type="EMBL" id="JAUHHV010000010">
    <property type="protein sequence ID" value="KAK1410229.1"/>
    <property type="molecule type" value="Genomic_DNA"/>
</dbReference>
<dbReference type="PROSITE" id="PS50879">
    <property type="entry name" value="RNASE_H_1"/>
    <property type="match status" value="1"/>
</dbReference>
<dbReference type="AlphaFoldDB" id="A0AAD8JT08"/>
<organism evidence="3 4">
    <name type="scientific">Tagetes erecta</name>
    <name type="common">African marigold</name>
    <dbReference type="NCBI Taxonomy" id="13708"/>
    <lineage>
        <taxon>Eukaryota</taxon>
        <taxon>Viridiplantae</taxon>
        <taxon>Streptophyta</taxon>
        <taxon>Embryophyta</taxon>
        <taxon>Tracheophyta</taxon>
        <taxon>Spermatophyta</taxon>
        <taxon>Magnoliopsida</taxon>
        <taxon>eudicotyledons</taxon>
        <taxon>Gunneridae</taxon>
        <taxon>Pentapetalae</taxon>
        <taxon>asterids</taxon>
        <taxon>campanulids</taxon>
        <taxon>Asterales</taxon>
        <taxon>Asteraceae</taxon>
        <taxon>Asteroideae</taxon>
        <taxon>Heliantheae alliance</taxon>
        <taxon>Tageteae</taxon>
        <taxon>Tagetes</taxon>
    </lineage>
</organism>
<accession>A0AAD8JT08</accession>
<dbReference type="Gene3D" id="3.30.420.10">
    <property type="entry name" value="Ribonuclease H-like superfamily/Ribonuclease H"/>
    <property type="match status" value="1"/>
</dbReference>
<dbReference type="Pfam" id="PF13456">
    <property type="entry name" value="RVT_3"/>
    <property type="match status" value="1"/>
</dbReference>
<gene>
    <name evidence="3" type="ORF">QVD17_36764</name>
</gene>
<dbReference type="GO" id="GO:0004523">
    <property type="term" value="F:RNA-DNA hybrid ribonuclease activity"/>
    <property type="evidence" value="ECO:0007669"/>
    <property type="project" value="InterPro"/>
</dbReference>
<protein>
    <recommendedName>
        <fullName evidence="2">RNase H type-1 domain-containing protein</fullName>
    </recommendedName>
</protein>
<evidence type="ECO:0000259" key="2">
    <source>
        <dbReference type="PROSITE" id="PS50879"/>
    </source>
</evidence>
<dbReference type="PANTHER" id="PTHR47723:SF19">
    <property type="entry name" value="POLYNUCLEOTIDYL TRANSFERASE, RIBONUCLEASE H-LIKE SUPERFAMILY PROTEIN"/>
    <property type="match status" value="1"/>
</dbReference>
<evidence type="ECO:0000256" key="1">
    <source>
        <dbReference type="SAM" id="MobiDB-lite"/>
    </source>
</evidence>
<dbReference type="SUPFAM" id="SSF53098">
    <property type="entry name" value="Ribonuclease H-like"/>
    <property type="match status" value="1"/>
</dbReference>
<feature type="domain" description="RNase H type-1" evidence="2">
    <location>
        <begin position="7"/>
        <end position="136"/>
    </location>
</feature>
<proteinExistence type="predicted"/>
<dbReference type="GO" id="GO:0003676">
    <property type="term" value="F:nucleic acid binding"/>
    <property type="evidence" value="ECO:0007669"/>
    <property type="project" value="InterPro"/>
</dbReference>
<dbReference type="PANTHER" id="PTHR47723">
    <property type="entry name" value="OS05G0353850 PROTEIN"/>
    <property type="match status" value="1"/>
</dbReference>
<evidence type="ECO:0000313" key="4">
    <source>
        <dbReference type="Proteomes" id="UP001229421"/>
    </source>
</evidence>
<dbReference type="InterPro" id="IPR002156">
    <property type="entry name" value="RNaseH_domain"/>
</dbReference>
<dbReference type="Proteomes" id="UP001229421">
    <property type="component" value="Unassembled WGS sequence"/>
</dbReference>
<evidence type="ECO:0000313" key="3">
    <source>
        <dbReference type="EMBL" id="KAK1410229.1"/>
    </source>
</evidence>
<dbReference type="CDD" id="cd06222">
    <property type="entry name" value="RNase_H_like"/>
    <property type="match status" value="1"/>
</dbReference>
<name>A0AAD8JT08_TARER</name>
<dbReference type="InterPro" id="IPR036397">
    <property type="entry name" value="RNaseH_sf"/>
</dbReference>
<sequence>MTTTSSPDTILKLNTDGSSRGNPGPSSFGGLIRDNKGKWVCGYMGKMKGGRYTSLEAEVWSVYNGLCLIRDKNMSNLLIETDCETILRLRWMPMDPQIKVVMDAIDAIMIDRNCTIIHRRREGNQCADLLAKLGGKQSEEFTLLEEPPAVLMPYLFERHL</sequence>
<reference evidence="3" key="1">
    <citation type="journal article" date="2023" name="bioRxiv">
        <title>Improved chromosome-level genome assembly for marigold (Tagetes erecta).</title>
        <authorList>
            <person name="Jiang F."/>
            <person name="Yuan L."/>
            <person name="Wang S."/>
            <person name="Wang H."/>
            <person name="Xu D."/>
            <person name="Wang A."/>
            <person name="Fan W."/>
        </authorList>
    </citation>
    <scope>NUCLEOTIDE SEQUENCE</scope>
    <source>
        <strain evidence="3">WSJ</strain>
        <tissue evidence="3">Leaf</tissue>
    </source>
</reference>
<keyword evidence="4" id="KW-1185">Reference proteome</keyword>
<comment type="caution">
    <text evidence="3">The sequence shown here is derived from an EMBL/GenBank/DDBJ whole genome shotgun (WGS) entry which is preliminary data.</text>
</comment>